<dbReference type="GO" id="GO:0005525">
    <property type="term" value="F:GTP binding"/>
    <property type="evidence" value="ECO:0007669"/>
    <property type="project" value="UniProtKB-KW"/>
</dbReference>
<dbReference type="PANTHER" id="PTHR42708:SF1">
    <property type="entry name" value="GLIDING MOTILITY PROTEIN MGLA"/>
    <property type="match status" value="1"/>
</dbReference>
<dbReference type="Gene3D" id="3.40.50.300">
    <property type="entry name" value="P-loop containing nucleotide triphosphate hydrolases"/>
    <property type="match status" value="1"/>
</dbReference>
<dbReference type="PANTHER" id="PTHR42708">
    <property type="entry name" value="ATP/GTP-BINDING PROTEIN-RELATED"/>
    <property type="match status" value="1"/>
</dbReference>
<protein>
    <recommendedName>
        <fullName evidence="4">Gliding-motility protein MglA</fullName>
    </recommendedName>
</protein>
<reference evidence="3" key="1">
    <citation type="journal article" date="2015" name="Nature">
        <title>Complex archaea that bridge the gap between prokaryotes and eukaryotes.</title>
        <authorList>
            <person name="Spang A."/>
            <person name="Saw J.H."/>
            <person name="Jorgensen S.L."/>
            <person name="Zaremba-Niedzwiedzka K."/>
            <person name="Martijn J."/>
            <person name="Lind A.E."/>
            <person name="van Eijk R."/>
            <person name="Schleper C."/>
            <person name="Guy L."/>
            <person name="Ettema T.J."/>
        </authorList>
    </citation>
    <scope>NUCLEOTIDE SEQUENCE</scope>
</reference>
<dbReference type="GO" id="GO:0003924">
    <property type="term" value="F:GTPase activity"/>
    <property type="evidence" value="ECO:0007669"/>
    <property type="project" value="InterPro"/>
</dbReference>
<dbReference type="InterPro" id="IPR052705">
    <property type="entry name" value="Gliding_Motility_GTPase"/>
</dbReference>
<dbReference type="InterPro" id="IPR027417">
    <property type="entry name" value="P-loop_NTPase"/>
</dbReference>
<evidence type="ECO:0000313" key="3">
    <source>
        <dbReference type="EMBL" id="KKN32898.1"/>
    </source>
</evidence>
<comment type="caution">
    <text evidence="3">The sequence shown here is derived from an EMBL/GenBank/DDBJ whole genome shotgun (WGS) entry which is preliminary data.</text>
</comment>
<dbReference type="Pfam" id="PF00025">
    <property type="entry name" value="Arf"/>
    <property type="match status" value="1"/>
</dbReference>
<keyword evidence="1" id="KW-0547">Nucleotide-binding</keyword>
<dbReference type="EMBL" id="LAZR01002221">
    <property type="protein sequence ID" value="KKN32898.1"/>
    <property type="molecule type" value="Genomic_DNA"/>
</dbReference>
<evidence type="ECO:0000256" key="2">
    <source>
        <dbReference type="ARBA" id="ARBA00023134"/>
    </source>
</evidence>
<organism evidence="3">
    <name type="scientific">marine sediment metagenome</name>
    <dbReference type="NCBI Taxonomy" id="412755"/>
    <lineage>
        <taxon>unclassified sequences</taxon>
        <taxon>metagenomes</taxon>
        <taxon>ecological metagenomes</taxon>
    </lineage>
</organism>
<dbReference type="InterPro" id="IPR006689">
    <property type="entry name" value="Small_GTPase_ARF/SAR"/>
</dbReference>
<keyword evidence="2" id="KW-0342">GTP-binding</keyword>
<proteinExistence type="predicted"/>
<dbReference type="AlphaFoldDB" id="A0A0F9SUT7"/>
<accession>A0A0F9SUT7</accession>
<gene>
    <name evidence="3" type="ORF">LCGC14_0809250</name>
</gene>
<evidence type="ECO:0000256" key="1">
    <source>
        <dbReference type="ARBA" id="ARBA00022741"/>
    </source>
</evidence>
<dbReference type="SUPFAM" id="SSF52540">
    <property type="entry name" value="P-loop containing nucleoside triphosphate hydrolases"/>
    <property type="match status" value="1"/>
</dbReference>
<name>A0A0F9SUT7_9ZZZZ</name>
<evidence type="ECO:0008006" key="4">
    <source>
        <dbReference type="Google" id="ProtNLM"/>
    </source>
</evidence>
<sequence length="228" mass="26596">MVRFTADHKVYIKILYWGMAGSGKTTMVDTLYRFTKENEKDIEPTGNLTKISMASGSTLYFDRGIFQSTKQKSRGKVFYHVYTVAGQRRFSPLRKKIFKGTDGVIFAVDSQTHFFEDNIESLKELKNVTRGKLIREIPLIVMLNKQDLSEVIVEEDFKQVLKDEKLWYEPDHELYIWNPIIYSSCALYDQRKNVYRGFSECARRTGLYQIYGDGEAPIGDSFKNFREI</sequence>